<keyword evidence="3 8" id="KW-0813">Transport</keyword>
<keyword evidence="8" id="KW-0997">Cell inner membrane</keyword>
<keyword evidence="6 8" id="KW-1133">Transmembrane helix</keyword>
<dbReference type="GO" id="GO:0005886">
    <property type="term" value="C:plasma membrane"/>
    <property type="evidence" value="ECO:0007669"/>
    <property type="project" value="UniProtKB-SubCell"/>
</dbReference>
<dbReference type="EMBL" id="CP102774">
    <property type="protein sequence ID" value="UZF88352.1"/>
    <property type="molecule type" value="Genomic_DNA"/>
</dbReference>
<feature type="domain" description="Major facilitator superfamily (MFS) profile" evidence="9">
    <location>
        <begin position="18"/>
        <end position="400"/>
    </location>
</feature>
<protein>
    <recommendedName>
        <fullName evidence="8">Bcr/CflA family efflux transporter</fullName>
    </recommendedName>
</protein>
<feature type="transmembrane region" description="Helical" evidence="8">
    <location>
        <begin position="347"/>
        <end position="369"/>
    </location>
</feature>
<feature type="transmembrane region" description="Helical" evidence="8">
    <location>
        <begin position="375"/>
        <end position="396"/>
    </location>
</feature>
<evidence type="ECO:0000256" key="8">
    <source>
        <dbReference type="RuleBase" id="RU365088"/>
    </source>
</evidence>
<keyword evidence="7 8" id="KW-0472">Membrane</keyword>
<reference evidence="10" key="1">
    <citation type="submission" date="2022-08" db="EMBL/GenBank/DDBJ databases">
        <title>Complete Genome Sequences of 2 Bosea sp. soil isolates.</title>
        <authorList>
            <person name="Alvarez Arevalo M."/>
            <person name="Sterndorff E.B."/>
            <person name="Faurdal D."/>
            <person name="Joergensen T.S."/>
            <person name="Weber T."/>
        </authorList>
    </citation>
    <scope>NUCLEOTIDE SEQUENCE</scope>
    <source>
        <strain evidence="10">NBC_00436</strain>
    </source>
</reference>
<dbReference type="AlphaFoldDB" id="A0A9E7ZW96"/>
<dbReference type="Pfam" id="PF07690">
    <property type="entry name" value="MFS_1"/>
    <property type="match status" value="1"/>
</dbReference>
<evidence type="ECO:0000256" key="5">
    <source>
        <dbReference type="ARBA" id="ARBA00022692"/>
    </source>
</evidence>
<dbReference type="InterPro" id="IPR020846">
    <property type="entry name" value="MFS_dom"/>
</dbReference>
<dbReference type="InterPro" id="IPR011701">
    <property type="entry name" value="MFS"/>
</dbReference>
<evidence type="ECO:0000256" key="6">
    <source>
        <dbReference type="ARBA" id="ARBA00022989"/>
    </source>
</evidence>
<evidence type="ECO:0000256" key="7">
    <source>
        <dbReference type="ARBA" id="ARBA00023136"/>
    </source>
</evidence>
<gene>
    <name evidence="10" type="ORF">NWE54_06075</name>
</gene>
<dbReference type="CDD" id="cd17320">
    <property type="entry name" value="MFS_MdfA_MDR_like"/>
    <property type="match status" value="1"/>
</dbReference>
<dbReference type="PROSITE" id="PS50850">
    <property type="entry name" value="MFS"/>
    <property type="match status" value="1"/>
</dbReference>
<dbReference type="PANTHER" id="PTHR23502:SF132">
    <property type="entry name" value="POLYAMINE TRANSPORTER 2-RELATED"/>
    <property type="match status" value="1"/>
</dbReference>
<dbReference type="PRINTS" id="PR01036">
    <property type="entry name" value="TCRTETB"/>
</dbReference>
<keyword evidence="5 8" id="KW-0812">Transmembrane</keyword>
<feature type="transmembrane region" description="Helical" evidence="8">
    <location>
        <begin position="312"/>
        <end position="335"/>
    </location>
</feature>
<feature type="transmembrane region" description="Helical" evidence="8">
    <location>
        <begin position="170"/>
        <end position="189"/>
    </location>
</feature>
<feature type="transmembrane region" description="Helical" evidence="8">
    <location>
        <begin position="142"/>
        <end position="164"/>
    </location>
</feature>
<dbReference type="NCBIfam" id="TIGR00710">
    <property type="entry name" value="efflux_Bcr_CflA"/>
    <property type="match status" value="1"/>
</dbReference>
<dbReference type="InterPro" id="IPR004812">
    <property type="entry name" value="Efflux_drug-R_Bcr/CmlA"/>
</dbReference>
<feature type="transmembrane region" description="Helical" evidence="8">
    <location>
        <begin position="52"/>
        <end position="72"/>
    </location>
</feature>
<feature type="transmembrane region" description="Helical" evidence="8">
    <location>
        <begin position="113"/>
        <end position="130"/>
    </location>
</feature>
<evidence type="ECO:0000256" key="2">
    <source>
        <dbReference type="ARBA" id="ARBA00006236"/>
    </source>
</evidence>
<dbReference type="PANTHER" id="PTHR23502">
    <property type="entry name" value="MAJOR FACILITATOR SUPERFAMILY"/>
    <property type="match status" value="1"/>
</dbReference>
<feature type="transmembrane region" description="Helical" evidence="8">
    <location>
        <begin position="220"/>
        <end position="244"/>
    </location>
</feature>
<evidence type="ECO:0000256" key="1">
    <source>
        <dbReference type="ARBA" id="ARBA00004651"/>
    </source>
</evidence>
<feature type="transmembrane region" description="Helical" evidence="8">
    <location>
        <begin position="84"/>
        <end position="101"/>
    </location>
</feature>
<comment type="similarity">
    <text evidence="2 8">Belongs to the major facilitator superfamily. Bcr/CmlA family.</text>
</comment>
<name>A0A9E7ZW96_9HYPH</name>
<dbReference type="InterPro" id="IPR036259">
    <property type="entry name" value="MFS_trans_sf"/>
</dbReference>
<dbReference type="SUPFAM" id="SSF103473">
    <property type="entry name" value="MFS general substrate transporter"/>
    <property type="match status" value="1"/>
</dbReference>
<dbReference type="GO" id="GO:1990961">
    <property type="term" value="P:xenobiotic detoxification by transmembrane export across the plasma membrane"/>
    <property type="evidence" value="ECO:0007669"/>
    <property type="project" value="InterPro"/>
</dbReference>
<feature type="transmembrane region" description="Helical" evidence="8">
    <location>
        <begin position="256"/>
        <end position="274"/>
    </location>
</feature>
<sequence>MSTILSPGAVLASKRPAPLWLLALITFSGTLAMHVFVPALPLAAHDLGASAGSLQLTISCYILGLALGQLFYGPISDRYGRRPVLMVGLCVYTVASIAAALTPGIEALIATRFLQALGGCAGLVLGRAIVRDASGRTDSTRRLATMNLIVVLGPGIAPLIGTAVSETVGWRAIFFFLTAMGLSNMLLTWRVLPETARLGAGVDFGTVLRGYRRLLRSPAFLGYAIGGGFATTPMYAFISAAPFIFTRQLGRPAHEVGTYLALVIVGVWLGNLCSSRLVGRVRVGKLVVGGSAIGLLGALLLLGTALSGHLSLASALAGATLFTFGAGMASAPALAEAMSVDPQLAGSASGFYGFIQMAIGALATSLAGLGSDPALAAGAVLAVAALSAQLCFALALRARRLAAVTHLAARPAE</sequence>
<dbReference type="Gene3D" id="1.20.1720.10">
    <property type="entry name" value="Multidrug resistance protein D"/>
    <property type="match status" value="1"/>
</dbReference>
<feature type="transmembrane region" description="Helical" evidence="8">
    <location>
        <begin position="20"/>
        <end position="40"/>
    </location>
</feature>
<proteinExistence type="inferred from homology"/>
<evidence type="ECO:0000313" key="10">
    <source>
        <dbReference type="EMBL" id="UZF88352.1"/>
    </source>
</evidence>
<feature type="transmembrane region" description="Helical" evidence="8">
    <location>
        <begin position="286"/>
        <end position="306"/>
    </location>
</feature>
<accession>A0A9E7ZW96</accession>
<keyword evidence="4" id="KW-1003">Cell membrane</keyword>
<evidence type="ECO:0000256" key="3">
    <source>
        <dbReference type="ARBA" id="ARBA00022448"/>
    </source>
</evidence>
<dbReference type="GO" id="GO:0042910">
    <property type="term" value="F:xenobiotic transmembrane transporter activity"/>
    <property type="evidence" value="ECO:0007669"/>
    <property type="project" value="InterPro"/>
</dbReference>
<evidence type="ECO:0000256" key="4">
    <source>
        <dbReference type="ARBA" id="ARBA00022475"/>
    </source>
</evidence>
<comment type="subcellular location">
    <subcellularLocation>
        <location evidence="8">Cell inner membrane</location>
        <topology evidence="8">Multi-pass membrane protein</topology>
    </subcellularLocation>
    <subcellularLocation>
        <location evidence="1">Cell membrane</location>
        <topology evidence="1">Multi-pass membrane protein</topology>
    </subcellularLocation>
</comment>
<evidence type="ECO:0000259" key="9">
    <source>
        <dbReference type="PROSITE" id="PS50850"/>
    </source>
</evidence>
<organism evidence="10">
    <name type="scientific">Bosea sp. NBC_00436</name>
    <dbReference type="NCBI Taxonomy" id="2969620"/>
    <lineage>
        <taxon>Bacteria</taxon>
        <taxon>Pseudomonadati</taxon>
        <taxon>Pseudomonadota</taxon>
        <taxon>Alphaproteobacteria</taxon>
        <taxon>Hyphomicrobiales</taxon>
        <taxon>Boseaceae</taxon>
        <taxon>Bosea</taxon>
    </lineage>
</organism>